<dbReference type="EMBL" id="JH167287">
    <property type="protein sequence ID" value="EHB01571.1"/>
    <property type="molecule type" value="Genomic_DNA"/>
</dbReference>
<gene>
    <name evidence="2" type="ORF">GW7_20818</name>
</gene>
<dbReference type="Proteomes" id="UP000006813">
    <property type="component" value="Unassembled WGS sequence"/>
</dbReference>
<evidence type="ECO:0000313" key="2">
    <source>
        <dbReference type="EMBL" id="EHB01571.1"/>
    </source>
</evidence>
<evidence type="ECO:0000313" key="3">
    <source>
        <dbReference type="Proteomes" id="UP000006813"/>
    </source>
</evidence>
<protein>
    <submittedName>
        <fullName evidence="2">Uncharacterized protein</fullName>
    </submittedName>
</protein>
<evidence type="ECO:0000256" key="1">
    <source>
        <dbReference type="SAM" id="MobiDB-lite"/>
    </source>
</evidence>
<proteinExistence type="predicted"/>
<dbReference type="InParanoid" id="G5AX11"/>
<name>G5AX11_HETGA</name>
<dbReference type="AlphaFoldDB" id="G5AX11"/>
<accession>G5AX11</accession>
<sequence>MAMFDESDFKHPTSKLGRLGRGLHHRIAVTHMMRTKKSTDTASQLGRVDSTVAGKCQGNQL</sequence>
<organism evidence="2 3">
    <name type="scientific">Heterocephalus glaber</name>
    <name type="common">Naked mole rat</name>
    <dbReference type="NCBI Taxonomy" id="10181"/>
    <lineage>
        <taxon>Eukaryota</taxon>
        <taxon>Metazoa</taxon>
        <taxon>Chordata</taxon>
        <taxon>Craniata</taxon>
        <taxon>Vertebrata</taxon>
        <taxon>Euteleostomi</taxon>
        <taxon>Mammalia</taxon>
        <taxon>Eutheria</taxon>
        <taxon>Euarchontoglires</taxon>
        <taxon>Glires</taxon>
        <taxon>Rodentia</taxon>
        <taxon>Hystricomorpha</taxon>
        <taxon>Bathyergidae</taxon>
        <taxon>Heterocephalus</taxon>
    </lineage>
</organism>
<feature type="region of interest" description="Disordered" evidence="1">
    <location>
        <begin position="1"/>
        <end position="21"/>
    </location>
</feature>
<reference evidence="2 3" key="1">
    <citation type="journal article" date="2011" name="Nature">
        <title>Genome sequencing reveals insights into physiology and longevity of the naked mole rat.</title>
        <authorList>
            <person name="Kim E.B."/>
            <person name="Fang X."/>
            <person name="Fushan A.A."/>
            <person name="Huang Z."/>
            <person name="Lobanov A.V."/>
            <person name="Han L."/>
            <person name="Marino S.M."/>
            <person name="Sun X."/>
            <person name="Turanov A.A."/>
            <person name="Yang P."/>
            <person name="Yim S.H."/>
            <person name="Zhao X."/>
            <person name="Kasaikina M.V."/>
            <person name="Stoletzki N."/>
            <person name="Peng C."/>
            <person name="Polak P."/>
            <person name="Xiong Z."/>
            <person name="Kiezun A."/>
            <person name="Zhu Y."/>
            <person name="Chen Y."/>
            <person name="Kryukov G.V."/>
            <person name="Zhang Q."/>
            <person name="Peshkin L."/>
            <person name="Yang L."/>
            <person name="Bronson R.T."/>
            <person name="Buffenstein R."/>
            <person name="Wang B."/>
            <person name="Han C."/>
            <person name="Li Q."/>
            <person name="Chen L."/>
            <person name="Zhao W."/>
            <person name="Sunyaev S.R."/>
            <person name="Park T.J."/>
            <person name="Zhang G."/>
            <person name="Wang J."/>
            <person name="Gladyshev V.N."/>
        </authorList>
    </citation>
    <scope>NUCLEOTIDE SEQUENCE [LARGE SCALE GENOMIC DNA]</scope>
</reference>